<dbReference type="VEuPathDB" id="FungiDB:PHYBLDRAFT_69785"/>
<evidence type="ECO:0000313" key="1">
    <source>
        <dbReference type="EMBL" id="OAD78276.1"/>
    </source>
</evidence>
<dbReference type="InParanoid" id="A0A167PNW7"/>
<name>A0A167PNW7_PHYB8</name>
<reference evidence="2" key="1">
    <citation type="submission" date="2015-06" db="EMBL/GenBank/DDBJ databases">
        <title>Expansion of signal transduction pathways in fungi by whole-genome duplication.</title>
        <authorList>
            <consortium name="DOE Joint Genome Institute"/>
            <person name="Corrochano L.M."/>
            <person name="Kuo A."/>
            <person name="Marcet-Houben M."/>
            <person name="Polaino S."/>
            <person name="Salamov A."/>
            <person name="Villalobos J.M."/>
            <person name="Alvarez M.I."/>
            <person name="Avalos J."/>
            <person name="Benito E.P."/>
            <person name="Benoit I."/>
            <person name="Burger G."/>
            <person name="Camino L.P."/>
            <person name="Canovas D."/>
            <person name="Cerda-Olmedo E."/>
            <person name="Cheng J.-F."/>
            <person name="Dominguez A."/>
            <person name="Elias M."/>
            <person name="Eslava A.P."/>
            <person name="Glaser F."/>
            <person name="Grimwood J."/>
            <person name="Gutierrez G."/>
            <person name="Heitman J."/>
            <person name="Henrissat B."/>
            <person name="Iturriaga E.A."/>
            <person name="Lang B.F."/>
            <person name="Lavin J.L."/>
            <person name="Lee S."/>
            <person name="Li W."/>
            <person name="Lindquist E."/>
            <person name="Lopez-Garcia S."/>
            <person name="Luque E.M."/>
            <person name="Marcos A.T."/>
            <person name="Martin J."/>
            <person name="McCluskey K."/>
            <person name="Medina H.R."/>
            <person name="Miralles-Duran A."/>
            <person name="Miyazaki A."/>
            <person name="Munoz-Torres E."/>
            <person name="Oguiza J.A."/>
            <person name="Ohm R."/>
            <person name="Olmedo M."/>
            <person name="Orejas M."/>
            <person name="Ortiz-Castellanos L."/>
            <person name="Pisabarro A.G."/>
            <person name="Rodriguez-Romero J."/>
            <person name="Ruiz-Herrera J."/>
            <person name="Ruiz-Vazquez R."/>
            <person name="Sanz C."/>
            <person name="Schackwitz W."/>
            <person name="Schmutz J."/>
            <person name="Shahriari M."/>
            <person name="Shelest E."/>
            <person name="Silva-Franco F."/>
            <person name="Soanes D."/>
            <person name="Syed K."/>
            <person name="Tagua V.G."/>
            <person name="Talbot N.J."/>
            <person name="Thon M."/>
            <person name="De vries R.P."/>
            <person name="Wiebenga A."/>
            <person name="Yadav J.S."/>
            <person name="Braun E.L."/>
            <person name="Baker S."/>
            <person name="Garre V."/>
            <person name="Horwitz B."/>
            <person name="Torres-Martinez S."/>
            <person name="Idnurm A."/>
            <person name="Herrera-Estrella A."/>
            <person name="Gabaldon T."/>
            <person name="Grigoriev I.V."/>
        </authorList>
    </citation>
    <scope>NUCLEOTIDE SEQUENCE [LARGE SCALE GENOMIC DNA]</scope>
    <source>
        <strain evidence="2">NRRL 1555(-)</strain>
    </source>
</reference>
<sequence length="123" mass="15192">MAWFFVSIFVREKMDEKIVIHSHTKKFYASVFPQFLELFSLSQDVYTRYPYVIKVRVTYRFFRTRSDQNQLWSMLMIVTRAVRKIFQNRYQKLFHIRGNSYNSKERLSDLLPRCPWRAEYLNE</sequence>
<dbReference type="GeneID" id="29003069"/>
<dbReference type="AlphaFoldDB" id="A0A167PNW7"/>
<dbReference type="EMBL" id="KV440973">
    <property type="protein sequence ID" value="OAD78276.1"/>
    <property type="molecule type" value="Genomic_DNA"/>
</dbReference>
<organism evidence="1 2">
    <name type="scientific">Phycomyces blakesleeanus (strain ATCC 8743b / DSM 1359 / FGSC 10004 / NBRC 33097 / NRRL 1555)</name>
    <dbReference type="NCBI Taxonomy" id="763407"/>
    <lineage>
        <taxon>Eukaryota</taxon>
        <taxon>Fungi</taxon>
        <taxon>Fungi incertae sedis</taxon>
        <taxon>Mucoromycota</taxon>
        <taxon>Mucoromycotina</taxon>
        <taxon>Mucoromycetes</taxon>
        <taxon>Mucorales</taxon>
        <taxon>Phycomycetaceae</taxon>
        <taxon>Phycomyces</taxon>
    </lineage>
</organism>
<accession>A0A167PNW7</accession>
<gene>
    <name evidence="1" type="ORF">PHYBLDRAFT_69785</name>
</gene>
<keyword evidence="2" id="KW-1185">Reference proteome</keyword>
<dbReference type="Proteomes" id="UP000077315">
    <property type="component" value="Unassembled WGS sequence"/>
</dbReference>
<proteinExistence type="predicted"/>
<dbReference type="RefSeq" id="XP_018296316.1">
    <property type="nucleotide sequence ID" value="XM_018442163.1"/>
</dbReference>
<protein>
    <submittedName>
        <fullName evidence="1">Uncharacterized protein</fullName>
    </submittedName>
</protein>
<evidence type="ECO:0000313" key="2">
    <source>
        <dbReference type="Proteomes" id="UP000077315"/>
    </source>
</evidence>